<protein>
    <submittedName>
        <fullName evidence="1">Uncharacterized protein</fullName>
    </submittedName>
</protein>
<organism evidence="1 2">
    <name type="scientific">Grifola frondosa</name>
    <name type="common">Maitake</name>
    <name type="synonym">Polyporus frondosus</name>
    <dbReference type="NCBI Taxonomy" id="5627"/>
    <lineage>
        <taxon>Eukaryota</taxon>
        <taxon>Fungi</taxon>
        <taxon>Dikarya</taxon>
        <taxon>Basidiomycota</taxon>
        <taxon>Agaricomycotina</taxon>
        <taxon>Agaricomycetes</taxon>
        <taxon>Polyporales</taxon>
        <taxon>Grifolaceae</taxon>
        <taxon>Grifola</taxon>
    </lineage>
</organism>
<keyword evidence="2" id="KW-1185">Reference proteome</keyword>
<evidence type="ECO:0000313" key="1">
    <source>
        <dbReference type="EMBL" id="OBZ70015.1"/>
    </source>
</evidence>
<comment type="caution">
    <text evidence="1">The sequence shown here is derived from an EMBL/GenBank/DDBJ whole genome shotgun (WGS) entry which is preliminary data.</text>
</comment>
<dbReference type="Proteomes" id="UP000092993">
    <property type="component" value="Unassembled WGS sequence"/>
</dbReference>
<name>A0A1C7LZ71_GRIFR</name>
<proteinExistence type="predicted"/>
<dbReference type="EMBL" id="LUGG01000014">
    <property type="protein sequence ID" value="OBZ70015.1"/>
    <property type="molecule type" value="Genomic_DNA"/>
</dbReference>
<reference evidence="1 2" key="1">
    <citation type="submission" date="2016-03" db="EMBL/GenBank/DDBJ databases">
        <title>Whole genome sequencing of Grifola frondosa 9006-11.</title>
        <authorList>
            <person name="Min B."/>
            <person name="Park H."/>
            <person name="Kim J.-G."/>
            <person name="Cho H."/>
            <person name="Oh Y.-L."/>
            <person name="Kong W.-S."/>
            <person name="Choi I.-G."/>
        </authorList>
    </citation>
    <scope>NUCLEOTIDE SEQUENCE [LARGE SCALE GENOMIC DNA]</scope>
    <source>
        <strain evidence="1 2">9006-11</strain>
    </source>
</reference>
<accession>A0A1C7LZ71</accession>
<dbReference type="AlphaFoldDB" id="A0A1C7LZ71"/>
<sequence>MTAQRSATLCPRDATGAPIPSLLGHDPREYWLRCIKAVVNASTVTAKISCRNRTCATYLTMRELQLAVSRSSPLGSAQKYPYIDDALHALWTSFCRPGREIESSNRSP</sequence>
<evidence type="ECO:0000313" key="2">
    <source>
        <dbReference type="Proteomes" id="UP000092993"/>
    </source>
</evidence>
<gene>
    <name evidence="1" type="ORF">A0H81_09879</name>
</gene>